<dbReference type="EMBL" id="JAUUTY010000003">
    <property type="protein sequence ID" value="KAK1662292.1"/>
    <property type="molecule type" value="Genomic_DNA"/>
</dbReference>
<reference evidence="1" key="1">
    <citation type="submission" date="2023-07" db="EMBL/GenBank/DDBJ databases">
        <title>A chromosome-level genome assembly of Lolium multiflorum.</title>
        <authorList>
            <person name="Chen Y."/>
            <person name="Copetti D."/>
            <person name="Kolliker R."/>
            <person name="Studer B."/>
        </authorList>
    </citation>
    <scope>NUCLEOTIDE SEQUENCE</scope>
    <source>
        <strain evidence="1">02402/16</strain>
        <tissue evidence="1">Leaf</tissue>
    </source>
</reference>
<comment type="caution">
    <text evidence="1">The sequence shown here is derived from an EMBL/GenBank/DDBJ whole genome shotgun (WGS) entry which is preliminary data.</text>
</comment>
<protein>
    <submittedName>
        <fullName evidence="1">Uncharacterized protein</fullName>
    </submittedName>
</protein>
<sequence>MLFTAIPIASAPSFAFPTEGAHCSITRPTAFSPFLSTIAWGLPGIYLNPKERNNTKYKLDTFSAVYRWLCRKEVVFENPSKEIFSELDEIKTQVPIFIRSFRTPGRTGGGHRPTIGRRGPAPAAPPYGGTAVAPPTRLFAYLNVPDLKPRYGKTTVRETFRAAAIAKPRWGQSLFRRRTGKCPEGFSIDTAAISTAIFITAAAPMRRE</sequence>
<dbReference type="AlphaFoldDB" id="A0AAD8SPZ6"/>
<evidence type="ECO:0000313" key="2">
    <source>
        <dbReference type="Proteomes" id="UP001231189"/>
    </source>
</evidence>
<gene>
    <name evidence="1" type="ORF">QYE76_050451</name>
</gene>
<organism evidence="1 2">
    <name type="scientific">Lolium multiflorum</name>
    <name type="common">Italian ryegrass</name>
    <name type="synonym">Lolium perenne subsp. multiflorum</name>
    <dbReference type="NCBI Taxonomy" id="4521"/>
    <lineage>
        <taxon>Eukaryota</taxon>
        <taxon>Viridiplantae</taxon>
        <taxon>Streptophyta</taxon>
        <taxon>Embryophyta</taxon>
        <taxon>Tracheophyta</taxon>
        <taxon>Spermatophyta</taxon>
        <taxon>Magnoliopsida</taxon>
        <taxon>Liliopsida</taxon>
        <taxon>Poales</taxon>
        <taxon>Poaceae</taxon>
        <taxon>BOP clade</taxon>
        <taxon>Pooideae</taxon>
        <taxon>Poodae</taxon>
        <taxon>Poeae</taxon>
        <taxon>Poeae Chloroplast Group 2 (Poeae type)</taxon>
        <taxon>Loliodinae</taxon>
        <taxon>Loliinae</taxon>
        <taxon>Lolium</taxon>
    </lineage>
</organism>
<evidence type="ECO:0000313" key="1">
    <source>
        <dbReference type="EMBL" id="KAK1662292.1"/>
    </source>
</evidence>
<accession>A0AAD8SPZ6</accession>
<keyword evidence="2" id="KW-1185">Reference proteome</keyword>
<dbReference type="Proteomes" id="UP001231189">
    <property type="component" value="Unassembled WGS sequence"/>
</dbReference>
<name>A0AAD8SPZ6_LOLMU</name>
<proteinExistence type="predicted"/>